<dbReference type="RefSeq" id="WP_193928389.1">
    <property type="nucleotide sequence ID" value="NZ_JADEYC010000017.1"/>
</dbReference>
<accession>A0A929BAR6</accession>
<gene>
    <name evidence="2" type="ORF">IQ251_10820</name>
</gene>
<name>A0A929BAR6_9PSEU</name>
<comment type="caution">
    <text evidence="2">The sequence shown here is derived from an EMBL/GenBank/DDBJ whole genome shotgun (WGS) entry which is preliminary data.</text>
</comment>
<dbReference type="AlphaFoldDB" id="A0A929BAR6"/>
<dbReference type="EMBL" id="JADEYC010000017">
    <property type="protein sequence ID" value="MBE9374935.1"/>
    <property type="molecule type" value="Genomic_DNA"/>
</dbReference>
<evidence type="ECO:0000313" key="3">
    <source>
        <dbReference type="Proteomes" id="UP000598360"/>
    </source>
</evidence>
<proteinExistence type="predicted"/>
<organism evidence="2 3">
    <name type="scientific">Saccharopolyspora montiporae</name>
    <dbReference type="NCBI Taxonomy" id="2781240"/>
    <lineage>
        <taxon>Bacteria</taxon>
        <taxon>Bacillati</taxon>
        <taxon>Actinomycetota</taxon>
        <taxon>Actinomycetes</taxon>
        <taxon>Pseudonocardiales</taxon>
        <taxon>Pseudonocardiaceae</taxon>
        <taxon>Saccharopolyspora</taxon>
    </lineage>
</organism>
<sequence length="83" mass="9404">MAIDRAGRAERRWKRREAERVRQHESVRGRLGAAGLEVAGLVDSGARLQREQLAWVAVAKEDERESGDEPLDLDSGVARLRRR</sequence>
<keyword evidence="3" id="KW-1185">Reference proteome</keyword>
<reference evidence="2" key="1">
    <citation type="submission" date="2020-10" db="EMBL/GenBank/DDBJ databases">
        <title>Diversity and distribution of actinomycetes associated with coral in the coast of Hainan.</title>
        <authorList>
            <person name="Li F."/>
        </authorList>
    </citation>
    <scope>NUCLEOTIDE SEQUENCE</scope>
    <source>
        <strain evidence="2">HNM0983</strain>
    </source>
</reference>
<evidence type="ECO:0000256" key="1">
    <source>
        <dbReference type="SAM" id="MobiDB-lite"/>
    </source>
</evidence>
<protein>
    <submittedName>
        <fullName evidence="2">Uncharacterized protein</fullName>
    </submittedName>
</protein>
<feature type="region of interest" description="Disordered" evidence="1">
    <location>
        <begin position="63"/>
        <end position="83"/>
    </location>
</feature>
<evidence type="ECO:0000313" key="2">
    <source>
        <dbReference type="EMBL" id="MBE9374935.1"/>
    </source>
</evidence>
<dbReference type="Proteomes" id="UP000598360">
    <property type="component" value="Unassembled WGS sequence"/>
</dbReference>